<dbReference type="EMBL" id="JALLPJ020001277">
    <property type="protein sequence ID" value="KAL3771962.1"/>
    <property type="molecule type" value="Genomic_DNA"/>
</dbReference>
<evidence type="ECO:0000313" key="1">
    <source>
        <dbReference type="EMBL" id="KAL3771962.1"/>
    </source>
</evidence>
<organism evidence="1 2">
    <name type="scientific">Cyclotella atomus</name>
    <dbReference type="NCBI Taxonomy" id="382360"/>
    <lineage>
        <taxon>Eukaryota</taxon>
        <taxon>Sar</taxon>
        <taxon>Stramenopiles</taxon>
        <taxon>Ochrophyta</taxon>
        <taxon>Bacillariophyta</taxon>
        <taxon>Coscinodiscophyceae</taxon>
        <taxon>Thalassiosirophycidae</taxon>
        <taxon>Stephanodiscales</taxon>
        <taxon>Stephanodiscaceae</taxon>
        <taxon>Cyclotella</taxon>
    </lineage>
</organism>
<dbReference type="AlphaFoldDB" id="A0ABD3N7T2"/>
<proteinExistence type="predicted"/>
<keyword evidence="2" id="KW-1185">Reference proteome</keyword>
<gene>
    <name evidence="1" type="ORF">ACHAWO_007239</name>
</gene>
<sequence length="356" mass="39313">MFADQTLGHAEAQALFDEDGVDGATYQEEEVLDNDGLDQETVAILNARIATSTRSRYTGMIARIINHFYDNRTTLPDILNPDLIIAIEESNLIDSQPRTKKGAPSKSRESNKAAITAFLTGVDQNNPTSSPVKFDNLTFNAFASFLKTFNKRITKRTATHTADDTTVIASTTVTIRLSAGSFSNACSALSHLFTECGIDKATSDTSRDLWRKLALYLKGCRRTGARERAEHGLRNTEGKDPMPLAAYVHLAQILSQSSNPEYIVCHLFLEYESVVNAHIDLFGIYEDALLVHLGPSKCDQEGTKHACHPWHLYSVPQEPAICPVLACAKYLVTNLEILGGDCKVFDGPAQYYRFNS</sequence>
<dbReference type="Proteomes" id="UP001530400">
    <property type="component" value="Unassembled WGS sequence"/>
</dbReference>
<evidence type="ECO:0000313" key="2">
    <source>
        <dbReference type="Proteomes" id="UP001530400"/>
    </source>
</evidence>
<name>A0ABD3N7T2_9STRA</name>
<reference evidence="1 2" key="1">
    <citation type="submission" date="2024-10" db="EMBL/GenBank/DDBJ databases">
        <title>Updated reference genomes for cyclostephanoid diatoms.</title>
        <authorList>
            <person name="Roberts W.R."/>
            <person name="Alverson A.J."/>
        </authorList>
    </citation>
    <scope>NUCLEOTIDE SEQUENCE [LARGE SCALE GENOMIC DNA]</scope>
    <source>
        <strain evidence="1 2">AJA010-31</strain>
    </source>
</reference>
<protein>
    <submittedName>
        <fullName evidence="1">Uncharacterized protein</fullName>
    </submittedName>
</protein>
<accession>A0ABD3N7T2</accession>
<comment type="caution">
    <text evidence="1">The sequence shown here is derived from an EMBL/GenBank/DDBJ whole genome shotgun (WGS) entry which is preliminary data.</text>
</comment>